<dbReference type="PhylomeDB" id="A0A061B9S0"/>
<dbReference type="PIRSF" id="PIRSF006755">
    <property type="entry name" value="DTB_synth"/>
    <property type="match status" value="1"/>
</dbReference>
<dbReference type="InterPro" id="IPR027417">
    <property type="entry name" value="P-loop_NTPase"/>
</dbReference>
<organism evidence="1">
    <name type="scientific">Cyberlindnera fabianii</name>
    <name type="common">Yeast</name>
    <name type="synonym">Hansenula fabianii</name>
    <dbReference type="NCBI Taxonomy" id="36022"/>
    <lineage>
        <taxon>Eukaryota</taxon>
        <taxon>Fungi</taxon>
        <taxon>Dikarya</taxon>
        <taxon>Ascomycota</taxon>
        <taxon>Saccharomycotina</taxon>
        <taxon>Saccharomycetes</taxon>
        <taxon>Phaffomycetales</taxon>
        <taxon>Phaffomycetaceae</taxon>
        <taxon>Cyberlindnera</taxon>
    </lineage>
</organism>
<dbReference type="AlphaFoldDB" id="A0A061B9S0"/>
<sequence length="206" mass="22450">MPAVFVTGTDTDVGKTFVSAVLCKAWGASYWKPVQTGLDSDPGDTKTVKELVGKDLITFKPQVELQKPLAPWRACVLEGEPFLKLEDFKLPKTNDPLIVEGAGGVFVPLTKELITKDLVKQIDCPVIVVARSQLGTLNHTLLTLEHLRAHDVKILGVILNGKIDEDNCTALKELGVKVICQIPLASSVDEVTHLVPSLTELINDYN</sequence>
<dbReference type="GO" id="GO:0000287">
    <property type="term" value="F:magnesium ion binding"/>
    <property type="evidence" value="ECO:0007669"/>
    <property type="project" value="InterPro"/>
</dbReference>
<dbReference type="EMBL" id="LK052900">
    <property type="protein sequence ID" value="CDR44630.1"/>
    <property type="molecule type" value="Genomic_DNA"/>
</dbReference>
<dbReference type="SUPFAM" id="SSF52540">
    <property type="entry name" value="P-loop containing nucleoside triphosphate hydrolases"/>
    <property type="match status" value="1"/>
</dbReference>
<dbReference type="PANTHER" id="PTHR43210:SF5">
    <property type="entry name" value="DETHIOBIOTIN SYNTHETASE"/>
    <property type="match status" value="1"/>
</dbReference>
<dbReference type="HAMAP" id="MF_00336">
    <property type="entry name" value="BioD"/>
    <property type="match status" value="1"/>
</dbReference>
<dbReference type="InterPro" id="IPR004472">
    <property type="entry name" value="DTB_synth_BioD"/>
</dbReference>
<dbReference type="OrthoDB" id="425114at2759"/>
<dbReference type="NCBIfam" id="TIGR00347">
    <property type="entry name" value="bioD"/>
    <property type="match status" value="1"/>
</dbReference>
<protein>
    <submittedName>
        <fullName evidence="1">CYFA0S15e00782g1_1</fullName>
    </submittedName>
</protein>
<reference evidence="1" key="1">
    <citation type="journal article" date="2014" name="Genome Announc.">
        <title>Genome sequence of the yeast Cyberlindnera fabianii (Hansenula fabianii).</title>
        <authorList>
            <person name="Freel K.C."/>
            <person name="Sarilar V."/>
            <person name="Neuveglise C."/>
            <person name="Devillers H."/>
            <person name="Friedrich A."/>
            <person name="Schacherer J."/>
        </authorList>
    </citation>
    <scope>NUCLEOTIDE SEQUENCE</scope>
    <source>
        <strain evidence="1">YJS4271</strain>
    </source>
</reference>
<dbReference type="GO" id="GO:0004141">
    <property type="term" value="F:dethiobiotin synthase activity"/>
    <property type="evidence" value="ECO:0007669"/>
    <property type="project" value="InterPro"/>
</dbReference>
<dbReference type="PANTHER" id="PTHR43210">
    <property type="entry name" value="DETHIOBIOTIN SYNTHETASE"/>
    <property type="match status" value="1"/>
</dbReference>
<dbReference type="VEuPathDB" id="FungiDB:BON22_3333"/>
<evidence type="ECO:0000313" key="1">
    <source>
        <dbReference type="EMBL" id="CDR44630.1"/>
    </source>
</evidence>
<gene>
    <name evidence="1" type="ORF">CYFA0S_15e00782g</name>
</gene>
<dbReference type="GO" id="GO:0005524">
    <property type="term" value="F:ATP binding"/>
    <property type="evidence" value="ECO:0007669"/>
    <property type="project" value="InterPro"/>
</dbReference>
<accession>A0A061B9S0</accession>
<dbReference type="Pfam" id="PF13500">
    <property type="entry name" value="AAA_26"/>
    <property type="match status" value="1"/>
</dbReference>
<proteinExistence type="inferred from homology"/>
<dbReference type="UniPathway" id="UPA00078"/>
<dbReference type="CDD" id="cd03109">
    <property type="entry name" value="DTBS"/>
    <property type="match status" value="1"/>
</dbReference>
<name>A0A061B9S0_CYBFA</name>
<dbReference type="GO" id="GO:0009102">
    <property type="term" value="P:biotin biosynthetic process"/>
    <property type="evidence" value="ECO:0007669"/>
    <property type="project" value="UniProtKB-UniPathway"/>
</dbReference>
<dbReference type="Gene3D" id="3.40.50.300">
    <property type="entry name" value="P-loop containing nucleotide triphosphate hydrolases"/>
    <property type="match status" value="1"/>
</dbReference>